<sequence>MFWKFLLGMENLLRKLDLTSLRLFVAVCHEKSITRAAEREFIAPSAISRRIADLESIIGLPLIHRHQRGITVTSAGETLYGYAKKILGTIESLGAALSQFHEGVRGNVRIAANLSAIVQFLPEDLAAFERVFPAVNVELDEQHSHEVLKRVSERMVGLGICNEVSGIELFETVPYRTDRLAVVLPISHPLASDRELAFELIADEIFVGLQDKSALMQMIYGQAVLLGSSPRVKVRVSSLDALCRMVHAGLGIAIVPHQVGQLYVDVLDIVVHPLLDDWASRQLWLAFPSHDSLSATELALVNFLTK</sequence>
<dbReference type="Proteomes" id="UP000242660">
    <property type="component" value="Unassembled WGS sequence"/>
</dbReference>
<dbReference type="Gene3D" id="1.10.10.10">
    <property type="entry name" value="Winged helix-like DNA-binding domain superfamily/Winged helix DNA-binding domain"/>
    <property type="match status" value="1"/>
</dbReference>
<dbReference type="SUPFAM" id="SSF46785">
    <property type="entry name" value="Winged helix' DNA-binding domain"/>
    <property type="match status" value="1"/>
</dbReference>
<proteinExistence type="inferred from homology"/>
<dbReference type="PANTHER" id="PTHR30419:SF2">
    <property type="entry name" value="LYSR FAMILY TRANSCRIPTIONAL REGULATOR"/>
    <property type="match status" value="1"/>
</dbReference>
<comment type="caution">
    <text evidence="6">The sequence shown here is derived from an EMBL/GenBank/DDBJ whole genome shotgun (WGS) entry which is preliminary data.</text>
</comment>
<dbReference type="InterPro" id="IPR050950">
    <property type="entry name" value="HTH-type_LysR_regulators"/>
</dbReference>
<keyword evidence="4" id="KW-0804">Transcription</keyword>
<dbReference type="PANTHER" id="PTHR30419">
    <property type="entry name" value="HTH-TYPE TRANSCRIPTIONAL REGULATOR YBHD"/>
    <property type="match status" value="1"/>
</dbReference>
<reference evidence="6 7" key="1">
    <citation type="journal article" date="2017" name="Front. Microbiol.">
        <title>Genome of Ca. Pandoraea novymonadis, an Endosymbiotic Bacterium of the Trypanosomatid Novymonas esmeraldas.</title>
        <authorList>
            <person name="Kostygov A.Y."/>
            <person name="Butenko A."/>
            <person name="Nenarokova A."/>
            <person name="Tashyreva D."/>
            <person name="Flegontov P."/>
            <person name="Lukes J."/>
            <person name="Yurchenko V."/>
        </authorList>
    </citation>
    <scope>NUCLEOTIDE SEQUENCE [LARGE SCALE GENOMIC DNA]</scope>
    <source>
        <strain evidence="6 7">E262</strain>
    </source>
</reference>
<evidence type="ECO:0000259" key="5">
    <source>
        <dbReference type="PROSITE" id="PS50931"/>
    </source>
</evidence>
<protein>
    <submittedName>
        <fullName evidence="6">HTH-type transcriptional regulator CysL</fullName>
    </submittedName>
</protein>
<accession>A0ABX5FFT7</accession>
<gene>
    <name evidence="6" type="primary">cysL</name>
    <name evidence="6" type="ORF">BZL35_00339</name>
</gene>
<dbReference type="EMBL" id="MUHY01000001">
    <property type="protein sequence ID" value="PSB92112.1"/>
    <property type="molecule type" value="Genomic_DNA"/>
</dbReference>
<keyword evidence="7" id="KW-1185">Reference proteome</keyword>
<evidence type="ECO:0000256" key="2">
    <source>
        <dbReference type="ARBA" id="ARBA00023015"/>
    </source>
</evidence>
<dbReference type="InterPro" id="IPR036388">
    <property type="entry name" value="WH-like_DNA-bd_sf"/>
</dbReference>
<dbReference type="PROSITE" id="PS50931">
    <property type="entry name" value="HTH_LYSR"/>
    <property type="match status" value="1"/>
</dbReference>
<evidence type="ECO:0000313" key="7">
    <source>
        <dbReference type="Proteomes" id="UP000242660"/>
    </source>
</evidence>
<dbReference type="Pfam" id="PF00126">
    <property type="entry name" value="HTH_1"/>
    <property type="match status" value="1"/>
</dbReference>
<dbReference type="InterPro" id="IPR000847">
    <property type="entry name" value="LysR_HTH_N"/>
</dbReference>
<dbReference type="SUPFAM" id="SSF53850">
    <property type="entry name" value="Periplasmic binding protein-like II"/>
    <property type="match status" value="1"/>
</dbReference>
<name>A0ABX5FFT7_9BURK</name>
<dbReference type="Pfam" id="PF03466">
    <property type="entry name" value="LysR_substrate"/>
    <property type="match status" value="1"/>
</dbReference>
<evidence type="ECO:0000256" key="4">
    <source>
        <dbReference type="ARBA" id="ARBA00023163"/>
    </source>
</evidence>
<keyword evidence="3" id="KW-0238">DNA-binding</keyword>
<dbReference type="InterPro" id="IPR036390">
    <property type="entry name" value="WH_DNA-bd_sf"/>
</dbReference>
<organism evidence="6 7">
    <name type="scientific">Candidatus Pandoraea novymonadis</name>
    <dbReference type="NCBI Taxonomy" id="1808959"/>
    <lineage>
        <taxon>Bacteria</taxon>
        <taxon>Pseudomonadati</taxon>
        <taxon>Pseudomonadota</taxon>
        <taxon>Betaproteobacteria</taxon>
        <taxon>Burkholderiales</taxon>
        <taxon>Burkholderiaceae</taxon>
        <taxon>Pandoraea</taxon>
    </lineage>
</organism>
<keyword evidence="2" id="KW-0805">Transcription regulation</keyword>
<dbReference type="InterPro" id="IPR005119">
    <property type="entry name" value="LysR_subst-bd"/>
</dbReference>
<feature type="domain" description="HTH lysR-type" evidence="5">
    <location>
        <begin position="16"/>
        <end position="73"/>
    </location>
</feature>
<dbReference type="Gene3D" id="3.40.190.10">
    <property type="entry name" value="Periplasmic binding protein-like II"/>
    <property type="match status" value="2"/>
</dbReference>
<comment type="similarity">
    <text evidence="1">Belongs to the LysR transcriptional regulatory family.</text>
</comment>
<evidence type="ECO:0000256" key="1">
    <source>
        <dbReference type="ARBA" id="ARBA00009437"/>
    </source>
</evidence>
<evidence type="ECO:0000313" key="6">
    <source>
        <dbReference type="EMBL" id="PSB92112.1"/>
    </source>
</evidence>
<evidence type="ECO:0000256" key="3">
    <source>
        <dbReference type="ARBA" id="ARBA00023125"/>
    </source>
</evidence>